<feature type="compositionally biased region" description="Acidic residues" evidence="2">
    <location>
        <begin position="2138"/>
        <end position="2149"/>
    </location>
</feature>
<dbReference type="InterPro" id="IPR016024">
    <property type="entry name" value="ARM-type_fold"/>
</dbReference>
<dbReference type="GO" id="GO:0005975">
    <property type="term" value="P:carbohydrate metabolic process"/>
    <property type="evidence" value="ECO:0007669"/>
    <property type="project" value="InterPro"/>
</dbReference>
<evidence type="ECO:0000256" key="1">
    <source>
        <dbReference type="ARBA" id="ARBA00008304"/>
    </source>
</evidence>
<comment type="caution">
    <text evidence="3">The sequence shown here is derived from an EMBL/GenBank/DDBJ whole genome shotgun (WGS) entry which is preliminary data.</text>
</comment>
<accession>A0A8T0H682</accession>
<evidence type="ECO:0000313" key="4">
    <source>
        <dbReference type="Proteomes" id="UP000822688"/>
    </source>
</evidence>
<feature type="compositionally biased region" description="Acidic residues" evidence="2">
    <location>
        <begin position="2276"/>
        <end position="2292"/>
    </location>
</feature>
<dbReference type="InterPro" id="IPR044218">
    <property type="entry name" value="SWEETIE"/>
</dbReference>
<dbReference type="InterPro" id="IPR011989">
    <property type="entry name" value="ARM-like"/>
</dbReference>
<dbReference type="Pfam" id="PF20210">
    <property type="entry name" value="Laa1_Sip1_HTR5"/>
    <property type="match status" value="1"/>
</dbReference>
<feature type="compositionally biased region" description="Polar residues" evidence="2">
    <location>
        <begin position="2068"/>
        <end position="2087"/>
    </location>
</feature>
<feature type="compositionally biased region" description="Low complexity" evidence="2">
    <location>
        <begin position="2119"/>
        <end position="2133"/>
    </location>
</feature>
<dbReference type="SUPFAM" id="SSF48371">
    <property type="entry name" value="ARM repeat"/>
    <property type="match status" value="2"/>
</dbReference>
<feature type="region of interest" description="Disordered" evidence="2">
    <location>
        <begin position="1990"/>
        <end position="2315"/>
    </location>
</feature>
<dbReference type="PANTHER" id="PTHR46975:SF2">
    <property type="entry name" value="PROTEIN SWEETIE"/>
    <property type="match status" value="1"/>
</dbReference>
<name>A0A8T0H682_CERPU</name>
<dbReference type="EMBL" id="CM026428">
    <property type="protein sequence ID" value="KAG0565894.1"/>
    <property type="molecule type" value="Genomic_DNA"/>
</dbReference>
<sequence length="2390" mass="256488">MADGGGLSELGVLVAQLESVVHSGSQKPLQPLMCFDLLSDLLSTLDRESKENLLPVQRKGEDALQNLLLLGIRPPVRRLASAAMIKFIELGDSISIYSRASSLQGWLSDKADVRKSEPAACIGAAQCLGSLYKAFGERITSGLVETSSIVGKLLKASEVRIRQAGLQLLQDALEGSGGGGPSGAYVEAIRIIFKVGLNDKSAAVRAAAAGCLRAVAMTGGPGLGSGGLESCINLCLKGLEDVFQCVRDGYAAALGALLALGLNPESQVQPKGKGTPAPPKALEGALQKHLIIPFLRASGPRSKDIRFGLTMAWVSFLQGMNLTYGHNSMELAHLGMEAISMLTSSLDAHSLACVQYILRVGVAEQMGEPAQKEFTFLLTKELSGPDNSSPRLIVILRAIAYLLVTLGEVSLACREALDNSLVETLSNPSIAVRVEAALTLRALAEVDPTCANNLLSCGVTTLRALREIVVVEKGERLRVELDSLHGQAAMLAALLAVCPRLPLGVPFRLPSAILEVAKKMVAQQSGKSLSAPAEKEAGWMLIGALVSSMPKQELEEQEWELIALWSTEFGGNYRDQLKEAEKNLASYLRGWTAAAEALTAFLTSYIVPSSTLNDKEILLQPIVGYLSGALKYLASSTLQQAPALLKPAVDLFTLRILKAYQALPDPFVYRNDHVELLAICSLPFREPEKYGSSSCLRQLLDTGDASLGPWVPGRDFFEDELRAFEGAADGLFPCVWDSEVPAFAQPLSLATLLLNDMLLCFGNIFAAQRVGFLWQSEKNKLQLLELMGNRTAGRKQTWKASFTTNVCVVLLGGLKASASVRAQGVDPEALRQVQEILLGILAEDSISSAERRAASESLGVLARLGSDTYAARLARLLLTNAVNAKTAVQKGSLALALGCIHRSVGGMALSALVPATVQVLCGLAKDPTDALHLWSLHGLWLTAEAAGLSYVPHVQATLSLVMDLLLSDDHTSPELGQSIGRLINAIVAVLGPELSPSSSFFIRCKSVVAEINTGEMPAALLECVRFTQQLALFAPQAVSLSSHVQTLRPTLSSRQPTLRQAAVETLRHLVERDSVSLVEEHIEEDLFAMLDSETDERIIRSVRQTLQRLLEAACPSFPSRWLHLCRNVVLATAATKQAGTGFLEYEATFSGRLDAGHVEDMPMGEDDEGMIVNSATGNELKKSESKGLEANLPRYKTRLFAAECLGRLPVAVGGNPAHFDLVFAKEQKGGHWLVLHLGELVALAYQVATGSLESVRPMGVELLDTILDKFGKTDDPEFEGHLLLEQYQAQLVSAIRTALEPSAGPLLMAVGSRLAARIITSGVAGGDRGVLQRVVALISRPLAKWADLRIPSYAEWVGCKVQVSILGAHAAVKTYAFACSKEGSSNAPDSLVLLPLLAPHTKLLGRCWIGLLRDYTAIRTQWATKMQPRYEPFLDGVQLAAVAEVVLPHLTECWPVVLEAVTIDVTPASLEDVTNGDETTLPIKGIEINDAEFKQVWALAILVISDDGRQNAKLRRSITSFPSFNGRLLKTDPDSNYQLVALRALRALCAKDFYRPDMLSVDLCQELVQILLAPRFNNYSWAPAAIVYIVEQIINSSPNLYMEEKPLVLKVAELCLGYMHQLQESDSSQMWSRAEVDTLVCLALRAAANLTSRLTQECQPLLLPQFLSAGIKVLSEASGNPASTAVTFITAVTTATSKLPDDASPSGNFGREERASLLASGIESLAQVFERNVATAGKIDDQVLSQRILLVLGVMVVMARSVPDVANSKQGSQARCISCLQTSLSSTYSTIQLAGLQTLRTVAQAGSAEQPRGENYAWALLLLHKLAADVTSVIYKESKDTMTAAAAGLVGEALKLLVLLHSLVDGEEAQLEVLHVLLPAIIAAASVNGKENQAALVLVNAAVKLVTHLASVPSTAVQFRTVLLDMPVEARQQLQGIIRASMTHQDNASPAFPVSSLPRPAVTSKPVLPLPSSGFLPPPPASAQFIVRTSSTSLTPQPSLDFDDDDDDDDWDDFQAHEADEESPADVSEQPEQPVQEQTEIDTDEAQASFSHPSTSTDHVDEDEESTHAGSDSSSPHDTPVQETGNDNGDHILSADSLVDSSNRMVDKDGSSDNEPSVSPRSSSTAFGSPSASREAETPQEEDEDDMWDSFESAPVAQSVTQEASSNSQHKHDDDDIWDSSPKSLKDGDQPELLDESNITSDRPVDESADQEEDLESSALNAEVSPGHVADVLERDVVEKDVGEESVDDSADSKTDEDRSDVNPDVSPRDVGADAVEGDDGDAFEEAVEEIETNLSSHGENDPAEAQEVPSESDLHKQIIDHSGLIALAGAESEEQKPLEIVDSKENGHVAEVAASAVDVQNDVLDENVELERVKVPSNASQSSSEAAAT</sequence>
<feature type="compositionally biased region" description="Polar residues" evidence="2">
    <location>
        <begin position="2156"/>
        <end position="2168"/>
    </location>
</feature>
<dbReference type="PANTHER" id="PTHR46975">
    <property type="entry name" value="PROTEIN SWEETIE"/>
    <property type="match status" value="1"/>
</dbReference>
<gene>
    <name evidence="3" type="ORF">KC19_7G021600</name>
</gene>
<feature type="compositionally biased region" description="Basic and acidic residues" evidence="2">
    <location>
        <begin position="2231"/>
        <end position="2243"/>
    </location>
</feature>
<feature type="compositionally biased region" description="Polar residues" evidence="2">
    <location>
        <begin position="2046"/>
        <end position="2057"/>
    </location>
</feature>
<comment type="similarity">
    <text evidence="1">Belongs to the HEATR5 family.</text>
</comment>
<dbReference type="Gene3D" id="1.25.10.10">
    <property type="entry name" value="Leucine-rich Repeat Variant"/>
    <property type="match status" value="2"/>
</dbReference>
<protein>
    <recommendedName>
        <fullName evidence="5">HEAT repeat-containing protein 5B</fullName>
    </recommendedName>
</protein>
<dbReference type="InterPro" id="IPR046837">
    <property type="entry name" value="Laa1/Sip1/HEATR5-like_HEAT"/>
</dbReference>
<feature type="region of interest" description="Disordered" evidence="2">
    <location>
        <begin position="2371"/>
        <end position="2390"/>
    </location>
</feature>
<keyword evidence="4" id="KW-1185">Reference proteome</keyword>
<feature type="compositionally biased region" description="Basic and acidic residues" evidence="2">
    <location>
        <begin position="2251"/>
        <end position="2272"/>
    </location>
</feature>
<evidence type="ECO:0000256" key="2">
    <source>
        <dbReference type="SAM" id="MobiDB-lite"/>
    </source>
</evidence>
<proteinExistence type="inferred from homology"/>
<dbReference type="Proteomes" id="UP000822688">
    <property type="component" value="Chromosome 7"/>
</dbReference>
<organism evidence="3 4">
    <name type="scientific">Ceratodon purpureus</name>
    <name type="common">Fire moss</name>
    <name type="synonym">Dicranum purpureum</name>
    <dbReference type="NCBI Taxonomy" id="3225"/>
    <lineage>
        <taxon>Eukaryota</taxon>
        <taxon>Viridiplantae</taxon>
        <taxon>Streptophyta</taxon>
        <taxon>Embryophyta</taxon>
        <taxon>Bryophyta</taxon>
        <taxon>Bryophytina</taxon>
        <taxon>Bryopsida</taxon>
        <taxon>Dicranidae</taxon>
        <taxon>Pseudoditrichales</taxon>
        <taxon>Ditrichaceae</taxon>
        <taxon>Ceratodon</taxon>
    </lineage>
</organism>
<evidence type="ECO:0000313" key="3">
    <source>
        <dbReference type="EMBL" id="KAG0565894.1"/>
    </source>
</evidence>
<feature type="compositionally biased region" description="Low complexity" evidence="2">
    <location>
        <begin position="2378"/>
        <end position="2390"/>
    </location>
</feature>
<feature type="compositionally biased region" description="Low complexity" evidence="2">
    <location>
        <begin position="1990"/>
        <end position="2000"/>
    </location>
</feature>
<evidence type="ECO:0008006" key="5">
    <source>
        <dbReference type="Google" id="ProtNLM"/>
    </source>
</evidence>
<reference evidence="3" key="1">
    <citation type="submission" date="2020-06" db="EMBL/GenBank/DDBJ databases">
        <title>WGS assembly of Ceratodon purpureus strain R40.</title>
        <authorList>
            <person name="Carey S.B."/>
            <person name="Jenkins J."/>
            <person name="Shu S."/>
            <person name="Lovell J.T."/>
            <person name="Sreedasyam A."/>
            <person name="Maumus F."/>
            <person name="Tiley G.P."/>
            <person name="Fernandez-Pozo N."/>
            <person name="Barry K."/>
            <person name="Chen C."/>
            <person name="Wang M."/>
            <person name="Lipzen A."/>
            <person name="Daum C."/>
            <person name="Saski C.A."/>
            <person name="Payton A.C."/>
            <person name="Mcbreen J.C."/>
            <person name="Conrad R.E."/>
            <person name="Kollar L.M."/>
            <person name="Olsson S."/>
            <person name="Huttunen S."/>
            <person name="Landis J.B."/>
            <person name="Wickett N.J."/>
            <person name="Johnson M.G."/>
            <person name="Rensing S.A."/>
            <person name="Grimwood J."/>
            <person name="Schmutz J."/>
            <person name="Mcdaniel S.F."/>
        </authorList>
    </citation>
    <scope>NUCLEOTIDE SEQUENCE</scope>
    <source>
        <strain evidence="3">R40</strain>
    </source>
</reference>
<feature type="compositionally biased region" description="Acidic residues" evidence="2">
    <location>
        <begin position="2001"/>
        <end position="2024"/>
    </location>
</feature>
<feature type="compositionally biased region" description="Acidic residues" evidence="2">
    <location>
        <begin position="2207"/>
        <end position="2216"/>
    </location>
</feature>